<dbReference type="AlphaFoldDB" id="A0AAD7XGP9"/>
<dbReference type="InterPro" id="IPR036465">
    <property type="entry name" value="vWFA_dom_sf"/>
</dbReference>
<sequence>MDCVVEDSLQARVEAMKQRLRLPEEHIKDLLSISGGTDIVVIADDSSSMNMVADTEGLRTRWIELQETLRSLVTMLLVIEHVDGFWLKFLNDPSWYIVTSEQQLVDIYLAKPRARGKTPLKASLAPVMQGYGDIEKETLVLTDGQPTDCSFPELVELVRSKRSDVYLSFAMCTDQLDVVDAYNKLVDPIPGCDITDDYVTERAEAKLVGRDLTPYQWLVKLLLVKHDHYDKLDEHHNPP</sequence>
<keyword evidence="2" id="KW-1185">Reference proteome</keyword>
<evidence type="ECO:0000313" key="1">
    <source>
        <dbReference type="EMBL" id="KAJ8598648.1"/>
    </source>
</evidence>
<reference evidence="1" key="1">
    <citation type="submission" date="2023-01" db="EMBL/GenBank/DDBJ databases">
        <title>Metagenome sequencing of chrysophaentin producing Chrysophaeum taylorii.</title>
        <authorList>
            <person name="Davison J."/>
            <person name="Bewley C."/>
        </authorList>
    </citation>
    <scope>NUCLEOTIDE SEQUENCE</scope>
    <source>
        <strain evidence="1">NIES-1699</strain>
    </source>
</reference>
<dbReference type="Proteomes" id="UP001230188">
    <property type="component" value="Unassembled WGS sequence"/>
</dbReference>
<comment type="caution">
    <text evidence="1">The sequence shown here is derived from an EMBL/GenBank/DDBJ whole genome shotgun (WGS) entry which is preliminary data.</text>
</comment>
<dbReference type="PANTHER" id="PTHR34706">
    <property type="entry name" value="SLR1338 PROTEIN"/>
    <property type="match status" value="1"/>
</dbReference>
<organism evidence="1 2">
    <name type="scientific">Chrysophaeum taylorii</name>
    <dbReference type="NCBI Taxonomy" id="2483200"/>
    <lineage>
        <taxon>Eukaryota</taxon>
        <taxon>Sar</taxon>
        <taxon>Stramenopiles</taxon>
        <taxon>Ochrophyta</taxon>
        <taxon>Pelagophyceae</taxon>
        <taxon>Pelagomonadales</taxon>
        <taxon>Pelagomonadaceae</taxon>
        <taxon>Chrysophaeum</taxon>
    </lineage>
</organism>
<accession>A0AAD7XGP9</accession>
<evidence type="ECO:0000313" key="2">
    <source>
        <dbReference type="Proteomes" id="UP001230188"/>
    </source>
</evidence>
<name>A0AAD7XGP9_9STRA</name>
<protein>
    <recommendedName>
        <fullName evidence="3">VWFA domain-containing protein</fullName>
    </recommendedName>
</protein>
<proteinExistence type="predicted"/>
<dbReference type="PANTHER" id="PTHR34706:SF1">
    <property type="entry name" value="VWFA DOMAIN-CONTAINING PROTEIN"/>
    <property type="match status" value="1"/>
</dbReference>
<dbReference type="SUPFAM" id="SSF53300">
    <property type="entry name" value="vWA-like"/>
    <property type="match status" value="1"/>
</dbReference>
<evidence type="ECO:0008006" key="3">
    <source>
        <dbReference type="Google" id="ProtNLM"/>
    </source>
</evidence>
<dbReference type="EMBL" id="JAQMWT010000667">
    <property type="protein sequence ID" value="KAJ8598648.1"/>
    <property type="molecule type" value="Genomic_DNA"/>
</dbReference>
<gene>
    <name evidence="1" type="ORF">CTAYLR_003099</name>
</gene>